<organism evidence="2 3">
    <name type="scientific">Arabidopsis thaliana</name>
    <name type="common">Mouse-ear cress</name>
    <dbReference type="NCBI Taxonomy" id="3702"/>
    <lineage>
        <taxon>Eukaryota</taxon>
        <taxon>Viridiplantae</taxon>
        <taxon>Streptophyta</taxon>
        <taxon>Embryophyta</taxon>
        <taxon>Tracheophyta</taxon>
        <taxon>Spermatophyta</taxon>
        <taxon>Magnoliopsida</taxon>
        <taxon>eudicotyledons</taxon>
        <taxon>Gunneridae</taxon>
        <taxon>Pentapetalae</taxon>
        <taxon>rosids</taxon>
        <taxon>malvids</taxon>
        <taxon>Brassicales</taxon>
        <taxon>Brassicaceae</taxon>
        <taxon>Camelineae</taxon>
        <taxon>Arabidopsis</taxon>
    </lineage>
</organism>
<keyword evidence="1" id="KW-1133">Transmembrane helix</keyword>
<name>A0A178V7P9_ARATH</name>
<evidence type="ECO:0000313" key="3">
    <source>
        <dbReference type="Proteomes" id="UP000078284"/>
    </source>
</evidence>
<evidence type="ECO:0008006" key="4">
    <source>
        <dbReference type="Google" id="ProtNLM"/>
    </source>
</evidence>
<dbReference type="ExpressionAtlas" id="A0A178V7P9">
    <property type="expression patterns" value="baseline and differential"/>
</dbReference>
<evidence type="ECO:0000256" key="1">
    <source>
        <dbReference type="SAM" id="Phobius"/>
    </source>
</evidence>
<feature type="transmembrane region" description="Helical" evidence="1">
    <location>
        <begin position="143"/>
        <end position="163"/>
    </location>
</feature>
<dbReference type="EMBL" id="LUHQ01000003">
    <property type="protein sequence ID" value="OAP02259.1"/>
    <property type="molecule type" value="Genomic_DNA"/>
</dbReference>
<evidence type="ECO:0000313" key="2">
    <source>
        <dbReference type="EMBL" id="OAP02259.1"/>
    </source>
</evidence>
<accession>A0A178V7P9</accession>
<gene>
    <name evidence="2" type="ordered locus">AXX17_At3g42770</name>
</gene>
<reference evidence="3" key="1">
    <citation type="journal article" date="2016" name="Proc. Natl. Acad. Sci. U.S.A.">
        <title>Chromosome-level assembly of Arabidopsis thaliana Ler reveals the extent of translocation and inversion polymorphisms.</title>
        <authorList>
            <person name="Zapata L."/>
            <person name="Ding J."/>
            <person name="Willing E.M."/>
            <person name="Hartwig B."/>
            <person name="Bezdan D."/>
            <person name="Jiao W.B."/>
            <person name="Patel V."/>
            <person name="Velikkakam James G."/>
            <person name="Koornneef M."/>
            <person name="Ossowski S."/>
            <person name="Schneeberger K."/>
        </authorList>
    </citation>
    <scope>NUCLEOTIDE SEQUENCE [LARGE SCALE GENOMIC DNA]</scope>
    <source>
        <strain evidence="3">cv. Landsberg erecta</strain>
    </source>
</reference>
<dbReference type="Proteomes" id="UP000078284">
    <property type="component" value="Chromosome 3"/>
</dbReference>
<sequence>MPSVQEVYKILADLKVLNQDVANTITTNGLHVSWNEGLKSIANLYLENTTKTLNLFEKFMYTEEVVTHKCQVCQVDVYWDHVTTKWDHVTTKTRNLSEKFLYTDEFATQYVSVYRDHDMLLGKIRELEVVLEKKYKHAKRKRIMKLGFGAVIFIPCFVVAVVGQLNPAFGMAGQAGERGVEVAKKLFEKGFWKGTMEEENYMKTLLGLSRLIGNRTKCNIEAMEKIKSHS</sequence>
<keyword evidence="1" id="KW-0472">Membrane</keyword>
<keyword evidence="1" id="KW-0812">Transmembrane</keyword>
<protein>
    <recommendedName>
        <fullName evidence="4">Transmembrane protein</fullName>
    </recommendedName>
</protein>
<dbReference type="AlphaFoldDB" id="A0A178V7P9"/>
<proteinExistence type="predicted"/>
<comment type="caution">
    <text evidence="2">The sequence shown here is derived from an EMBL/GenBank/DDBJ whole genome shotgun (WGS) entry which is preliminary data.</text>
</comment>